<evidence type="ECO:0000313" key="1">
    <source>
        <dbReference type="EMBL" id="TWU66547.1"/>
    </source>
</evidence>
<dbReference type="Proteomes" id="UP000316476">
    <property type="component" value="Unassembled WGS sequence"/>
</dbReference>
<comment type="caution">
    <text evidence="1">The sequence shown here is derived from an EMBL/GenBank/DDBJ whole genome shotgun (WGS) entry which is preliminary data.</text>
</comment>
<protein>
    <submittedName>
        <fullName evidence="1">Uncharacterized protein</fullName>
    </submittedName>
</protein>
<organism evidence="1 2">
    <name type="scientific">Crateriforma conspicua</name>
    <dbReference type="NCBI Taxonomy" id="2527996"/>
    <lineage>
        <taxon>Bacteria</taxon>
        <taxon>Pseudomonadati</taxon>
        <taxon>Planctomycetota</taxon>
        <taxon>Planctomycetia</taxon>
        <taxon>Planctomycetales</taxon>
        <taxon>Planctomycetaceae</taxon>
        <taxon>Crateriforma</taxon>
    </lineage>
</organism>
<sequence length="39" mass="4370">MASLAPDLVFDFSIPDQCPQESNPTCDRVSISLSHRYQT</sequence>
<proteinExistence type="predicted"/>
<evidence type="ECO:0000313" key="2">
    <source>
        <dbReference type="Proteomes" id="UP000316476"/>
    </source>
</evidence>
<dbReference type="AlphaFoldDB" id="A0A5C6FU50"/>
<gene>
    <name evidence="1" type="ORF">V7x_21140</name>
</gene>
<dbReference type="EMBL" id="SJPZ01000001">
    <property type="protein sequence ID" value="TWU66547.1"/>
    <property type="molecule type" value="Genomic_DNA"/>
</dbReference>
<name>A0A5C6FU50_9PLAN</name>
<accession>A0A5C6FU50</accession>
<reference evidence="1 2" key="1">
    <citation type="submission" date="2019-02" db="EMBL/GenBank/DDBJ databases">
        <title>Deep-cultivation of Planctomycetes and their phenomic and genomic characterization uncovers novel biology.</title>
        <authorList>
            <person name="Wiegand S."/>
            <person name="Jogler M."/>
            <person name="Boedeker C."/>
            <person name="Pinto D."/>
            <person name="Vollmers J."/>
            <person name="Rivas-Marin E."/>
            <person name="Kohn T."/>
            <person name="Peeters S.H."/>
            <person name="Heuer A."/>
            <person name="Rast P."/>
            <person name="Oberbeckmann S."/>
            <person name="Bunk B."/>
            <person name="Jeske O."/>
            <person name="Meyerdierks A."/>
            <person name="Storesund J.E."/>
            <person name="Kallscheuer N."/>
            <person name="Luecker S."/>
            <person name="Lage O.M."/>
            <person name="Pohl T."/>
            <person name="Merkel B.J."/>
            <person name="Hornburger P."/>
            <person name="Mueller R.-W."/>
            <person name="Bruemmer F."/>
            <person name="Labrenz M."/>
            <person name="Spormann A.M."/>
            <person name="Op Den Camp H."/>
            <person name="Overmann J."/>
            <person name="Amann R."/>
            <person name="Jetten M.S.M."/>
            <person name="Mascher T."/>
            <person name="Medema M.H."/>
            <person name="Devos D.P."/>
            <person name="Kaster A.-K."/>
            <person name="Ovreas L."/>
            <person name="Rohde M."/>
            <person name="Galperin M.Y."/>
            <person name="Jogler C."/>
        </authorList>
    </citation>
    <scope>NUCLEOTIDE SEQUENCE [LARGE SCALE GENOMIC DNA]</scope>
    <source>
        <strain evidence="1 2">V7</strain>
    </source>
</reference>